<keyword evidence="2" id="KW-0808">Transferase</keyword>
<dbReference type="AlphaFoldDB" id="A0A318H3E4"/>
<evidence type="ECO:0000313" key="2">
    <source>
        <dbReference type="EMBL" id="PXW96222.1"/>
    </source>
</evidence>
<dbReference type="Pfam" id="PF13521">
    <property type="entry name" value="AAA_28"/>
    <property type="match status" value="1"/>
</dbReference>
<dbReference type="Gene3D" id="3.40.50.300">
    <property type="entry name" value="P-loop containing nucleotide triphosphate hydrolases"/>
    <property type="match status" value="1"/>
</dbReference>
<protein>
    <submittedName>
        <fullName evidence="2">Nicotinamide riboside kinase</fullName>
    </submittedName>
</protein>
<dbReference type="InterPro" id="IPR052735">
    <property type="entry name" value="NAD_biosynth-regulator"/>
</dbReference>
<dbReference type="GO" id="GO:0016301">
    <property type="term" value="F:kinase activity"/>
    <property type="evidence" value="ECO:0007669"/>
    <property type="project" value="UniProtKB-KW"/>
</dbReference>
<proteinExistence type="predicted"/>
<dbReference type="PANTHER" id="PTHR37512:SF1">
    <property type="entry name" value="NADR_TTD14 AAA DOMAIN-CONTAINING PROTEIN"/>
    <property type="match status" value="1"/>
</dbReference>
<dbReference type="InterPro" id="IPR027417">
    <property type="entry name" value="P-loop_NTPase"/>
</dbReference>
<sequence length="233" mass="25418">MPDGGAWVVALVGAESTGKTTLAAELAEALPALWSAHAGPAERARWPRPQAARVGEYLREFCDLHQRTPTRDEQQAIAREQSRRIAAACRQHPVVVADTTALLTAVYSEQVFGDTSLHVDALAMHRCQVHLTLLTGLDLPWQADGLQRDGPQVREPVDHKLRRALLGDGQSFSVVSGSGGARLEAALAICGPALRRHLDRTPPTVERPRWRHLCGRCGDPACEQLTLRLARDS</sequence>
<dbReference type="RefSeq" id="WP_110400640.1">
    <property type="nucleotide sequence ID" value="NZ_QJJS01000007.1"/>
</dbReference>
<dbReference type="InterPro" id="IPR038727">
    <property type="entry name" value="NadR/Ttd14_AAA_dom"/>
</dbReference>
<dbReference type="SUPFAM" id="SSF52540">
    <property type="entry name" value="P-loop containing nucleoside triphosphate hydrolases"/>
    <property type="match status" value="1"/>
</dbReference>
<name>A0A318H3E4_9BURK</name>
<feature type="domain" description="NadR/Ttd14 AAA" evidence="1">
    <location>
        <begin position="9"/>
        <end position="181"/>
    </location>
</feature>
<keyword evidence="2" id="KW-0418">Kinase</keyword>
<comment type="caution">
    <text evidence="2">The sequence shown here is derived from an EMBL/GenBank/DDBJ whole genome shotgun (WGS) entry which is preliminary data.</text>
</comment>
<reference evidence="2 3" key="1">
    <citation type="submission" date="2018-05" db="EMBL/GenBank/DDBJ databases">
        <title>Genomic Encyclopedia of Type Strains, Phase IV (KMG-IV): sequencing the most valuable type-strain genomes for metagenomic binning, comparative biology and taxonomic classification.</title>
        <authorList>
            <person name="Goeker M."/>
        </authorList>
    </citation>
    <scope>NUCLEOTIDE SEQUENCE [LARGE SCALE GENOMIC DNA]</scope>
    <source>
        <strain evidence="2 3">DSM 566</strain>
    </source>
</reference>
<evidence type="ECO:0000259" key="1">
    <source>
        <dbReference type="Pfam" id="PF13521"/>
    </source>
</evidence>
<keyword evidence="3" id="KW-1185">Reference proteome</keyword>
<evidence type="ECO:0000313" key="3">
    <source>
        <dbReference type="Proteomes" id="UP000247811"/>
    </source>
</evidence>
<organism evidence="2 3">
    <name type="scientific">Sphaerotilus hippei</name>
    <dbReference type="NCBI Taxonomy" id="744406"/>
    <lineage>
        <taxon>Bacteria</taxon>
        <taxon>Pseudomonadati</taxon>
        <taxon>Pseudomonadota</taxon>
        <taxon>Betaproteobacteria</taxon>
        <taxon>Burkholderiales</taxon>
        <taxon>Sphaerotilaceae</taxon>
        <taxon>Sphaerotilus</taxon>
    </lineage>
</organism>
<dbReference type="OrthoDB" id="9151999at2"/>
<dbReference type="Proteomes" id="UP000247811">
    <property type="component" value="Unassembled WGS sequence"/>
</dbReference>
<dbReference type="PANTHER" id="PTHR37512">
    <property type="entry name" value="TRIFUNCTIONAL NAD BIOSYNTHESIS/REGULATOR PROTEIN NADR"/>
    <property type="match status" value="1"/>
</dbReference>
<dbReference type="EMBL" id="QJJS01000007">
    <property type="protein sequence ID" value="PXW96222.1"/>
    <property type="molecule type" value="Genomic_DNA"/>
</dbReference>
<accession>A0A318H3E4</accession>
<gene>
    <name evidence="2" type="ORF">C7444_107128</name>
</gene>